<dbReference type="InterPro" id="IPR052770">
    <property type="entry name" value="Cobalt_transport_CbiQ"/>
</dbReference>
<accession>A0A290Z7M4</accession>
<dbReference type="GO" id="GO:0043190">
    <property type="term" value="C:ATP-binding cassette (ABC) transporter complex"/>
    <property type="evidence" value="ECO:0007669"/>
    <property type="project" value="InterPro"/>
</dbReference>
<evidence type="ECO:0000313" key="7">
    <source>
        <dbReference type="EMBL" id="ATE54973.1"/>
    </source>
</evidence>
<evidence type="ECO:0000256" key="6">
    <source>
        <dbReference type="SAM" id="Phobius"/>
    </source>
</evidence>
<feature type="transmembrane region" description="Helical" evidence="6">
    <location>
        <begin position="41"/>
        <end position="60"/>
    </location>
</feature>
<protein>
    <submittedName>
        <fullName evidence="7">Cobalt ECF transporter T component CbiQ</fullName>
    </submittedName>
</protein>
<feature type="transmembrane region" description="Helical" evidence="6">
    <location>
        <begin position="66"/>
        <end position="92"/>
    </location>
</feature>
<keyword evidence="3 6" id="KW-0812">Transmembrane</keyword>
<reference evidence="7" key="1">
    <citation type="submission" date="2017-09" db="EMBL/GenBank/DDBJ databases">
        <title>Complete Genome Sequence of ansamitocin-producing Bacterium Actinosynnema pretiosum X47.</title>
        <authorList>
            <person name="Cao G."/>
            <person name="Zong G."/>
            <person name="Zhong C."/>
            <person name="Fu J."/>
        </authorList>
    </citation>
    <scope>NUCLEOTIDE SEQUENCE [LARGE SCALE GENOMIC DNA]</scope>
    <source>
        <strain evidence="7">X47</strain>
    </source>
</reference>
<dbReference type="InterPro" id="IPR012809">
    <property type="entry name" value="ECF_CbiQ"/>
</dbReference>
<comment type="subcellular location">
    <subcellularLocation>
        <location evidence="1">Cell membrane</location>
        <topology evidence="1">Multi-pass membrane protein</topology>
    </subcellularLocation>
</comment>
<dbReference type="CDD" id="cd16914">
    <property type="entry name" value="EcfT"/>
    <property type="match status" value="1"/>
</dbReference>
<dbReference type="AlphaFoldDB" id="A0A290Z7M4"/>
<evidence type="ECO:0000256" key="4">
    <source>
        <dbReference type="ARBA" id="ARBA00022989"/>
    </source>
</evidence>
<dbReference type="Pfam" id="PF02361">
    <property type="entry name" value="CbiQ"/>
    <property type="match status" value="1"/>
</dbReference>
<gene>
    <name evidence="7" type="primary">cbiQ</name>
    <name evidence="7" type="ORF">CNX65_18175</name>
</gene>
<evidence type="ECO:0000313" key="8">
    <source>
        <dbReference type="Proteomes" id="UP000218505"/>
    </source>
</evidence>
<keyword evidence="8" id="KW-1185">Reference proteome</keyword>
<dbReference type="KEGG" id="apre:CNX65_18175"/>
<dbReference type="PANTHER" id="PTHR43723">
    <property type="entry name" value="COBALT TRANSPORT PROTEIN CBIQ"/>
    <property type="match status" value="1"/>
</dbReference>
<keyword evidence="2" id="KW-1003">Cell membrane</keyword>
<dbReference type="NCBIfam" id="TIGR02454">
    <property type="entry name" value="ECF_T_CbiQ"/>
    <property type="match status" value="1"/>
</dbReference>
<feature type="transmembrane region" description="Helical" evidence="6">
    <location>
        <begin position="143"/>
        <end position="164"/>
    </location>
</feature>
<dbReference type="InterPro" id="IPR003339">
    <property type="entry name" value="ABC/ECF_trnsptr_transmembrane"/>
</dbReference>
<evidence type="ECO:0000256" key="5">
    <source>
        <dbReference type="ARBA" id="ARBA00023136"/>
    </source>
</evidence>
<evidence type="ECO:0000256" key="1">
    <source>
        <dbReference type="ARBA" id="ARBA00004651"/>
    </source>
</evidence>
<feature type="transmembrane region" description="Helical" evidence="6">
    <location>
        <begin position="234"/>
        <end position="252"/>
    </location>
</feature>
<dbReference type="GO" id="GO:0006824">
    <property type="term" value="P:cobalt ion transport"/>
    <property type="evidence" value="ECO:0007669"/>
    <property type="project" value="InterPro"/>
</dbReference>
<dbReference type="Proteomes" id="UP000218505">
    <property type="component" value="Chromosome"/>
</dbReference>
<evidence type="ECO:0000256" key="2">
    <source>
        <dbReference type="ARBA" id="ARBA00022475"/>
    </source>
</evidence>
<proteinExistence type="predicted"/>
<evidence type="ECO:0000256" key="3">
    <source>
        <dbReference type="ARBA" id="ARBA00022692"/>
    </source>
</evidence>
<dbReference type="PANTHER" id="PTHR43723:SF1">
    <property type="entry name" value="COBALT TRANSPORT PROTEIN CBIQ"/>
    <property type="match status" value="1"/>
</dbReference>
<organism evidence="7 8">
    <name type="scientific">Actinosynnema pretiosum</name>
    <dbReference type="NCBI Taxonomy" id="42197"/>
    <lineage>
        <taxon>Bacteria</taxon>
        <taxon>Bacillati</taxon>
        <taxon>Actinomycetota</taxon>
        <taxon>Actinomycetes</taxon>
        <taxon>Pseudonocardiales</taxon>
        <taxon>Pseudonocardiaceae</taxon>
        <taxon>Actinosynnema</taxon>
    </lineage>
</organism>
<sequence length="255" mass="25601">MARLSLDDAAWGSTWRDRSTAEKAVLSGGLAAVALTGRGPVGAALVLLAASVCACALAGVTPRAWAAALAAPVVFVALGVLGIVVTFGAAGAPLLTWGPLVVTEASALRGARVAARAVSTSAAVLLLAATTPMPHLLASLSRVPGLGVLAEIAGVVYRMLFGLLDAQARVRETQAARLGYRDARAARRSVGALGAATLIRAWTGARRLEAGLSGRGSTSAGFGAPRRRPVSRPFVAAGAALVLACALLSLLGPAW</sequence>
<keyword evidence="4 6" id="KW-1133">Transmembrane helix</keyword>
<keyword evidence="5 6" id="KW-0472">Membrane</keyword>
<dbReference type="RefSeq" id="WP_096494630.1">
    <property type="nucleotide sequence ID" value="NZ_CP023445.1"/>
</dbReference>
<dbReference type="EMBL" id="CP023445">
    <property type="protein sequence ID" value="ATE54973.1"/>
    <property type="molecule type" value="Genomic_DNA"/>
</dbReference>
<name>A0A290Z7M4_9PSEU</name>